<organism evidence="1 2">
    <name type="scientific">Nonomuraea muscovyensis</name>
    <dbReference type="NCBI Taxonomy" id="1124761"/>
    <lineage>
        <taxon>Bacteria</taxon>
        <taxon>Bacillati</taxon>
        <taxon>Actinomycetota</taxon>
        <taxon>Actinomycetes</taxon>
        <taxon>Streptosporangiales</taxon>
        <taxon>Streptosporangiaceae</taxon>
        <taxon>Nonomuraea</taxon>
    </lineage>
</organism>
<dbReference type="EMBL" id="JACHJB010000001">
    <property type="protein sequence ID" value="MBB6346396.1"/>
    <property type="molecule type" value="Genomic_DNA"/>
</dbReference>
<accession>A0A7X0C2C1</accession>
<dbReference type="AlphaFoldDB" id="A0A7X0C2C1"/>
<name>A0A7X0C2C1_9ACTN</name>
<keyword evidence="2" id="KW-1185">Reference proteome</keyword>
<evidence type="ECO:0000313" key="2">
    <source>
        <dbReference type="Proteomes" id="UP000583800"/>
    </source>
</evidence>
<dbReference type="RefSeq" id="WP_185084180.1">
    <property type="nucleotide sequence ID" value="NZ_JACHJB010000001.1"/>
</dbReference>
<evidence type="ECO:0000313" key="1">
    <source>
        <dbReference type="EMBL" id="MBB6346396.1"/>
    </source>
</evidence>
<proteinExistence type="predicted"/>
<protein>
    <submittedName>
        <fullName evidence="1">Uncharacterized protein</fullName>
    </submittedName>
</protein>
<dbReference type="Proteomes" id="UP000583800">
    <property type="component" value="Unassembled WGS sequence"/>
</dbReference>
<sequence length="49" mass="5417">MAARVDNPGDWNGIGVSSEPSTILYWGSTKDQRPREYRMLNLAAVPPAQ</sequence>
<gene>
    <name evidence="1" type="ORF">FHU36_002905</name>
</gene>
<comment type="caution">
    <text evidence="1">The sequence shown here is derived from an EMBL/GenBank/DDBJ whole genome shotgun (WGS) entry which is preliminary data.</text>
</comment>
<reference evidence="1 2" key="1">
    <citation type="submission" date="2020-08" db="EMBL/GenBank/DDBJ databases">
        <title>Sequencing the genomes of 1000 actinobacteria strains.</title>
        <authorList>
            <person name="Klenk H.-P."/>
        </authorList>
    </citation>
    <scope>NUCLEOTIDE SEQUENCE [LARGE SCALE GENOMIC DNA]</scope>
    <source>
        <strain evidence="1 2">DSM 45913</strain>
    </source>
</reference>